<gene>
    <name evidence="1" type="ORF">LtaPh_2517151</name>
</gene>
<proteinExistence type="predicted"/>
<sequence length="111" mass="13096">MRKCFPARPAPLREGDLLSFIGTLPHLPPRLVLRHQVLLHAVHVRPQLWLAVLQRRFSCFHIMVVHHDCMCFKATEEDVRLHLALLARRGKVLRQSFDELLACRWHLLCHR</sequence>
<evidence type="ECO:0000313" key="2">
    <source>
        <dbReference type="Proteomes" id="UP000419144"/>
    </source>
</evidence>
<protein>
    <submittedName>
        <fullName evidence="1">Uncharacterized protein</fullName>
    </submittedName>
</protein>
<dbReference type="Proteomes" id="UP000419144">
    <property type="component" value="Unassembled WGS sequence"/>
</dbReference>
<name>A0A640KP90_LEITA</name>
<evidence type="ECO:0000313" key="1">
    <source>
        <dbReference type="EMBL" id="GET89269.1"/>
    </source>
</evidence>
<dbReference type="VEuPathDB" id="TriTrypDB:LtaPh_2517151"/>
<dbReference type="EMBL" id="BLBS01000034">
    <property type="protein sequence ID" value="GET89269.1"/>
    <property type="molecule type" value="Genomic_DNA"/>
</dbReference>
<reference evidence="1" key="1">
    <citation type="submission" date="2019-11" db="EMBL/GenBank/DDBJ databases">
        <title>Leishmania tarentolae CDS.</title>
        <authorList>
            <person name="Goto Y."/>
            <person name="Yamagishi J."/>
        </authorList>
    </citation>
    <scope>NUCLEOTIDE SEQUENCE [LARGE SCALE GENOMIC DNA]</scope>
    <source>
        <strain evidence="1">Parrot Tar II</strain>
    </source>
</reference>
<keyword evidence="2" id="KW-1185">Reference proteome</keyword>
<dbReference type="AlphaFoldDB" id="A0A640KP90"/>
<accession>A0A640KP90</accession>
<organism evidence="1 2">
    <name type="scientific">Leishmania tarentolae</name>
    <name type="common">Sauroleishmania tarentolae</name>
    <dbReference type="NCBI Taxonomy" id="5689"/>
    <lineage>
        <taxon>Eukaryota</taxon>
        <taxon>Discoba</taxon>
        <taxon>Euglenozoa</taxon>
        <taxon>Kinetoplastea</taxon>
        <taxon>Metakinetoplastina</taxon>
        <taxon>Trypanosomatida</taxon>
        <taxon>Trypanosomatidae</taxon>
        <taxon>Leishmaniinae</taxon>
        <taxon>Leishmania</taxon>
        <taxon>lizard Leishmania</taxon>
    </lineage>
</organism>
<comment type="caution">
    <text evidence="1">The sequence shown here is derived from an EMBL/GenBank/DDBJ whole genome shotgun (WGS) entry which is preliminary data.</text>
</comment>